<protein>
    <submittedName>
        <fullName evidence="8">GAR domain-containing protein</fullName>
    </submittedName>
</protein>
<dbReference type="GO" id="GO:0005882">
    <property type="term" value="C:intermediate filament"/>
    <property type="evidence" value="ECO:0007669"/>
    <property type="project" value="TreeGrafter"/>
</dbReference>
<dbReference type="WBParaSite" id="Minc3s00302g09757">
    <property type="protein sequence ID" value="Minc3s00302g09757"/>
    <property type="gene ID" value="Minc3s00302g09757"/>
</dbReference>
<dbReference type="SUPFAM" id="SSF46966">
    <property type="entry name" value="Spectrin repeat"/>
    <property type="match status" value="11"/>
</dbReference>
<dbReference type="GO" id="GO:0030056">
    <property type="term" value="C:hemidesmosome"/>
    <property type="evidence" value="ECO:0007669"/>
    <property type="project" value="TreeGrafter"/>
</dbReference>
<dbReference type="GO" id="GO:0005886">
    <property type="term" value="C:plasma membrane"/>
    <property type="evidence" value="ECO:0007669"/>
    <property type="project" value="UniProtKB-SubCell"/>
</dbReference>
<keyword evidence="2" id="KW-0963">Cytoplasm</keyword>
<dbReference type="SMART" id="SM00150">
    <property type="entry name" value="SPEC"/>
    <property type="match status" value="12"/>
</dbReference>
<feature type="coiled-coil region" evidence="4">
    <location>
        <begin position="383"/>
        <end position="410"/>
    </location>
</feature>
<dbReference type="PROSITE" id="PS51460">
    <property type="entry name" value="GAR"/>
    <property type="match status" value="1"/>
</dbReference>
<evidence type="ECO:0000256" key="2">
    <source>
        <dbReference type="ARBA" id="ARBA00022490"/>
    </source>
</evidence>
<name>A0A914L7C5_MELIC</name>
<dbReference type="InterPro" id="IPR018159">
    <property type="entry name" value="Spectrin/alpha-actinin"/>
</dbReference>
<dbReference type="GO" id="GO:0042060">
    <property type="term" value="P:wound healing"/>
    <property type="evidence" value="ECO:0007669"/>
    <property type="project" value="TreeGrafter"/>
</dbReference>
<dbReference type="Gene3D" id="1.10.238.10">
    <property type="entry name" value="EF-hand"/>
    <property type="match status" value="1"/>
</dbReference>
<evidence type="ECO:0000256" key="5">
    <source>
        <dbReference type="SAM" id="MobiDB-lite"/>
    </source>
</evidence>
<sequence length="2244" mass="256391">MGIHRQTFYFPSQPLFLPFNQDSLHSECLRRNADIHSLISQLGQLQRSQLEQIQTIPLNTEKEARSHFVGMREKLNSYSTEVAKQIAEADRLCVECADSLSPEQFHLLKENRHCLQHTFERLERQADAILARLDLATALLLEFTSRASSFQSWVFEHGRQLDALRAESGDPEKLDYLRRAFEDLNELILSKRPELNSIEQLAQRIEVEIAAYVDEINDRGGGMSSPICEGIALVTTTQLLQQHQVRETVLRAQEDYESLLSAKQELDQLLQGLSSNSMQYQQRLAEWLSHAEKQILLFNDLPIHPKELTEQSEELADFVNEISMQAPLLENVIENTRELFAHLGGSEAIALQMRTDQLKQRYNNLADDADSKIAIWEKALTLAENLLDGQSELKKHLEDVEEDLQNLSQVSLEEQFQLISTIESDLGPAREQLESIQLISCELQRLTTETRANQLAKESAELLRYFNSVADTVTKKAELLSKAERQSRLIFDVLDFWIDWFNEVQEQIVNAEKPAVDIEQLKQQLKQQRQLNDEISSERNGLRDMIAEASKVARDLNLTLGGQEGQEALLTKVERTKKMAEETAELGSERTAELEQAFALAKELDSEYTELNDYMDGFERELCACDPITTGMPAKVLLAQQQHNNNILQQIQSQRPMVNKFERNVAALRELCSEIDEQNLKQISENVAERFEELVHAFHERGDVLTSSLEHSAHLGDRLNMLLSNLSAALEQLHSQEPPSSRPPIIRRQLAEMSAMFDLLHQREPSFLAMKTQCSEQIELAKQQNLNSGQEPSTLAEMHQQRLAELDTRWTELKQAAEGRRLQLETILPLAERFWIQLDLAQQSVVQIRQHTDQFGMSAAAEDLFDSPVKQLQQRQNQLQSLQNGISECSQGVQQAHLGGLELCNELLGAEEEQSFVQQHLAALQAQWDAFLAHFTQMSSSLSLAVNQSLQFHSLLQQLTSFLAAKENQASNIITDNPLNSVDSVREQLQIVDMLRRELDEAAIGREQLNQMGAELCAVMAATKNTSMGDTDDPTLSIRQPLGELNQRWNVLLKRLLDSQQRLERALLDMGQFSQAHAQLVDWIDKTLTTLDGVEGEWRLYSDGGASGLKHIEIALCKLRILQNDISAHQPSYEAILTAGAQILRQEDSSAAASTQPMIEHLVSNWSKLDERTQQLFNELEQNRAESTSRNNDMEKWRLWLADLLTEMRTNRPIGGLPETAIAQLDEFRVIQSDVEQRKPQFEEYLNSLEESMEDLKRSEVKNGKEDRTISQVKKLRADWKTLQEKLAEQEKKLRQALEEALELSQGMQEMQDWLLEAENHLAMVPPISRLVETLETQLDTHKTFNDSVQTKCQFMKELNNKGIRMQLSCEKKDAIPMKNKLVSLKHRTDKLAQRSNERLRTLTIALDDSRLFFVAQQELIDWIEEQLKLLDEKETEKMGTGNLLGEHAPPAEKRRIESANDQLGNEWTELGKRTLKRQRSLEEALIQSGHFDEVLAELLEWLKKELPPIENELLTQNYFGDIDTMNTLMREHFELVERADTRKPNVLKVQERAKKILASKGGDPQELDKLAISLETLDGQWKRLESSIAERDRRFTAALKKAVDLSEMMHELGTTLQDIEGRVRRLGLPWEEQDVLTEQNQLEKLQKEFMSEHPTLEKQLELARELQSRSHPRAEKPLKELITTANTRWESLDALLNDKSEKLRLRLEEIRKHERQQNDLFNYLEEKQGQLDYYRGECHDEGQQARLQTLIDEQQMFKSDLQQRQSEFDEVMKIAAKRRLHSGRHSDNFGILSGNKGGINNENEEGKDETDQLLSPLLSPSKSSKRGASAAKQIKLQEKIQQQEQQQSSSPLRQQNKTKSEILGDSWRKLWADLRLYEEHLKQRKAHLDEIDRLKNFTFEEWRERYLAWNDHGKARVSDLFRRIDKLGTGRVPRQQFIDGIISSKFPTTLLEMNKVANEFDGGDGLISSKEFMNALRYDPNKRIPPKSETERIHEEIARETARCTCVRRFPILHLSTDKDKVQYGFGFGGSMKRMVRILRSTVMVRVGGGWEALDGFLSKHDTCRAKGRINVDLLPLTSDYHLRPIGAIDAIGEFHRKESTSSNSGIAPIAQPSSSNVIERVLGYSPGQPGPIMKIREKTERSLPMFKRAADNNNGSTISIPQLKQSQSDHSSIIDDIYGSSRIPRPASSRQGGSDVASTPSRPASRSSDIGSDIITNQPKGVRFTGINTQSSSSSERIPFRP</sequence>
<feature type="region of interest" description="Disordered" evidence="5">
    <location>
        <begin position="1785"/>
        <end position="1860"/>
    </location>
</feature>
<dbReference type="PANTHER" id="PTHR23169">
    <property type="entry name" value="ENVOPLAKIN"/>
    <property type="match status" value="1"/>
</dbReference>
<dbReference type="GO" id="GO:0005737">
    <property type="term" value="C:cytoplasm"/>
    <property type="evidence" value="ECO:0007669"/>
    <property type="project" value="TreeGrafter"/>
</dbReference>
<feature type="compositionally biased region" description="Low complexity" evidence="5">
    <location>
        <begin position="2168"/>
        <end position="2185"/>
    </location>
</feature>
<dbReference type="InterPro" id="IPR011992">
    <property type="entry name" value="EF-hand-dom_pair"/>
</dbReference>
<evidence type="ECO:0000256" key="3">
    <source>
        <dbReference type="ARBA" id="ARBA00023212"/>
    </source>
</evidence>
<proteinExistence type="predicted"/>
<dbReference type="SUPFAM" id="SSF143575">
    <property type="entry name" value="GAS2 domain-like"/>
    <property type="match status" value="1"/>
</dbReference>
<dbReference type="SMART" id="SM00243">
    <property type="entry name" value="GAS2"/>
    <property type="match status" value="1"/>
</dbReference>
<evidence type="ECO:0000313" key="7">
    <source>
        <dbReference type="Proteomes" id="UP000887563"/>
    </source>
</evidence>
<feature type="compositionally biased region" description="Polar residues" evidence="5">
    <location>
        <begin position="2153"/>
        <end position="2167"/>
    </location>
</feature>
<comment type="subcellular location">
    <subcellularLocation>
        <location evidence="1">Cytoplasm</location>
        <location evidence="1">Cytoskeleton</location>
    </subcellularLocation>
</comment>
<feature type="region of interest" description="Disordered" evidence="5">
    <location>
        <begin position="2151"/>
        <end position="2244"/>
    </location>
</feature>
<evidence type="ECO:0000256" key="1">
    <source>
        <dbReference type="ARBA" id="ARBA00004245"/>
    </source>
</evidence>
<dbReference type="GO" id="GO:0031122">
    <property type="term" value="P:cytoplasmic microtubule organization"/>
    <property type="evidence" value="ECO:0007669"/>
    <property type="project" value="TreeGrafter"/>
</dbReference>
<dbReference type="Pfam" id="PF00435">
    <property type="entry name" value="Spectrin"/>
    <property type="match status" value="3"/>
</dbReference>
<dbReference type="Gene3D" id="3.30.920.20">
    <property type="entry name" value="Gas2-like domain"/>
    <property type="match status" value="1"/>
</dbReference>
<dbReference type="InterPro" id="IPR003108">
    <property type="entry name" value="GAR_dom"/>
</dbReference>
<dbReference type="GO" id="GO:0045104">
    <property type="term" value="P:intermediate filament cytoskeleton organization"/>
    <property type="evidence" value="ECO:0007669"/>
    <property type="project" value="InterPro"/>
</dbReference>
<dbReference type="InterPro" id="IPR043197">
    <property type="entry name" value="Plakin"/>
</dbReference>
<organism evidence="7 8">
    <name type="scientific">Meloidogyne incognita</name>
    <name type="common">Southern root-knot nematode worm</name>
    <name type="synonym">Oxyuris incognita</name>
    <dbReference type="NCBI Taxonomy" id="6306"/>
    <lineage>
        <taxon>Eukaryota</taxon>
        <taxon>Metazoa</taxon>
        <taxon>Ecdysozoa</taxon>
        <taxon>Nematoda</taxon>
        <taxon>Chromadorea</taxon>
        <taxon>Rhabditida</taxon>
        <taxon>Tylenchina</taxon>
        <taxon>Tylenchomorpha</taxon>
        <taxon>Tylenchoidea</taxon>
        <taxon>Meloidogynidae</taxon>
        <taxon>Meloidogyninae</taxon>
        <taxon>Meloidogyne</taxon>
        <taxon>Meloidogyne incognita group</taxon>
    </lineage>
</organism>
<feature type="compositionally biased region" description="Low complexity" evidence="5">
    <location>
        <begin position="1814"/>
        <end position="1856"/>
    </location>
</feature>
<dbReference type="Proteomes" id="UP000887563">
    <property type="component" value="Unplaced"/>
</dbReference>
<dbReference type="InterPro" id="IPR036534">
    <property type="entry name" value="GAR_dom_sf"/>
</dbReference>
<dbReference type="Pfam" id="PF02187">
    <property type="entry name" value="GAS2"/>
    <property type="match status" value="1"/>
</dbReference>
<evidence type="ECO:0000259" key="6">
    <source>
        <dbReference type="PROSITE" id="PS51460"/>
    </source>
</evidence>
<feature type="domain" description="GAR" evidence="6">
    <location>
        <begin position="1989"/>
        <end position="2066"/>
    </location>
</feature>
<evidence type="ECO:0000256" key="4">
    <source>
        <dbReference type="SAM" id="Coils"/>
    </source>
</evidence>
<accession>A0A914L7C5</accession>
<feature type="coiled-coil region" evidence="4">
    <location>
        <begin position="1239"/>
        <end position="1307"/>
    </location>
</feature>
<feature type="compositionally biased region" description="Polar residues" evidence="5">
    <location>
        <begin position="2228"/>
        <end position="2238"/>
    </location>
</feature>
<dbReference type="InterPro" id="IPR002017">
    <property type="entry name" value="Spectrin_repeat"/>
</dbReference>
<keyword evidence="4" id="KW-0175">Coiled coil</keyword>
<dbReference type="GO" id="GO:0008017">
    <property type="term" value="F:microtubule binding"/>
    <property type="evidence" value="ECO:0007669"/>
    <property type="project" value="InterPro"/>
</dbReference>
<dbReference type="Gene3D" id="1.20.58.60">
    <property type="match status" value="11"/>
</dbReference>
<evidence type="ECO:0000313" key="8">
    <source>
        <dbReference type="WBParaSite" id="Minc3s00302g09757"/>
    </source>
</evidence>
<dbReference type="PANTHER" id="PTHR23169:SF23">
    <property type="entry name" value="SHORT STOP, ISOFORM H"/>
    <property type="match status" value="1"/>
</dbReference>
<dbReference type="SUPFAM" id="SSF47473">
    <property type="entry name" value="EF-hand"/>
    <property type="match status" value="1"/>
</dbReference>
<keyword evidence="3" id="KW-0206">Cytoskeleton</keyword>
<keyword evidence="7" id="KW-1185">Reference proteome</keyword>
<feature type="compositionally biased region" description="Low complexity" evidence="5">
    <location>
        <begin position="2199"/>
        <end position="2210"/>
    </location>
</feature>
<reference evidence="8" key="1">
    <citation type="submission" date="2022-11" db="UniProtKB">
        <authorList>
            <consortium name="WormBaseParasite"/>
        </authorList>
    </citation>
    <scope>IDENTIFICATION</scope>
</reference>
<dbReference type="CDD" id="cd00176">
    <property type="entry name" value="SPEC"/>
    <property type="match status" value="3"/>
</dbReference>
<dbReference type="GO" id="GO:0005198">
    <property type="term" value="F:structural molecule activity"/>
    <property type="evidence" value="ECO:0007669"/>
    <property type="project" value="TreeGrafter"/>
</dbReference>